<organism evidence="2">
    <name type="scientific">Cacopsylla melanoneura</name>
    <dbReference type="NCBI Taxonomy" id="428564"/>
    <lineage>
        <taxon>Eukaryota</taxon>
        <taxon>Metazoa</taxon>
        <taxon>Ecdysozoa</taxon>
        <taxon>Arthropoda</taxon>
        <taxon>Hexapoda</taxon>
        <taxon>Insecta</taxon>
        <taxon>Pterygota</taxon>
        <taxon>Neoptera</taxon>
        <taxon>Paraneoptera</taxon>
        <taxon>Hemiptera</taxon>
        <taxon>Sternorrhyncha</taxon>
        <taxon>Psylloidea</taxon>
        <taxon>Psyllidae</taxon>
        <taxon>Psyllinae</taxon>
        <taxon>Cacopsylla</taxon>
    </lineage>
</organism>
<dbReference type="EMBL" id="HBUF01647456">
    <property type="protein sequence ID" value="CAG6786202.1"/>
    <property type="molecule type" value="Transcribed_RNA"/>
</dbReference>
<feature type="compositionally biased region" description="Pro residues" evidence="1">
    <location>
        <begin position="92"/>
        <end position="102"/>
    </location>
</feature>
<dbReference type="AlphaFoldDB" id="A0A8D9BPE9"/>
<dbReference type="EMBL" id="HBUF01647457">
    <property type="protein sequence ID" value="CAG6786205.1"/>
    <property type="molecule type" value="Transcribed_RNA"/>
</dbReference>
<name>A0A8D9BPE9_9HEMI</name>
<accession>A0A8D9BPE9</accession>
<feature type="region of interest" description="Disordered" evidence="1">
    <location>
        <begin position="81"/>
        <end position="102"/>
    </location>
</feature>
<evidence type="ECO:0000256" key="1">
    <source>
        <dbReference type="SAM" id="MobiDB-lite"/>
    </source>
</evidence>
<evidence type="ECO:0000313" key="2">
    <source>
        <dbReference type="EMBL" id="CAG6786202.1"/>
    </source>
</evidence>
<proteinExistence type="predicted"/>
<reference evidence="2" key="1">
    <citation type="submission" date="2021-05" db="EMBL/GenBank/DDBJ databases">
        <authorList>
            <person name="Alioto T."/>
            <person name="Alioto T."/>
            <person name="Gomez Garrido J."/>
        </authorList>
    </citation>
    <scope>NUCLEOTIDE SEQUENCE</scope>
</reference>
<sequence>MVTGWCGPQDISEAGGQPPEPVAMETFAIFCMNTLYYAILDTSVAISRYFVYKSGAISTSSPAMPTPLSMPTDSYSSMTSMVGGFTMTPDHQTPPPPPHQSV</sequence>
<protein>
    <submittedName>
        <fullName evidence="2">Uncharacterized protein</fullName>
    </submittedName>
</protein>